<dbReference type="PANTHER" id="PTHR13414">
    <property type="entry name" value="HUEL-CATION TRANSPORTER"/>
    <property type="match status" value="1"/>
</dbReference>
<dbReference type="InterPro" id="IPR058533">
    <property type="entry name" value="Cation_efflux_TM"/>
</dbReference>
<name>A0ABT1ILS8_9PSEU</name>
<dbReference type="NCBIfam" id="TIGR01297">
    <property type="entry name" value="CDF"/>
    <property type="match status" value="1"/>
</dbReference>
<dbReference type="PANTHER" id="PTHR13414:SF9">
    <property type="entry name" value="PROTON-COUPLED ZINC ANTIPORTER SLC30A9, MITOCHONDRIAL"/>
    <property type="match status" value="1"/>
</dbReference>
<feature type="domain" description="Cation efflux protein transmembrane" evidence="8">
    <location>
        <begin position="28"/>
        <end position="237"/>
    </location>
</feature>
<gene>
    <name evidence="9" type="ORF">LV75_006140</name>
</gene>
<evidence type="ECO:0000256" key="3">
    <source>
        <dbReference type="ARBA" id="ARBA00022692"/>
    </source>
</evidence>
<feature type="region of interest" description="Disordered" evidence="6">
    <location>
        <begin position="1"/>
        <end position="21"/>
    </location>
</feature>
<keyword evidence="10" id="KW-1185">Reference proteome</keyword>
<comment type="caution">
    <text evidence="9">The sequence shown here is derived from an EMBL/GenBank/DDBJ whole genome shotgun (WGS) entry which is preliminary data.</text>
</comment>
<evidence type="ECO:0000256" key="1">
    <source>
        <dbReference type="ARBA" id="ARBA00004141"/>
    </source>
</evidence>
<feature type="transmembrane region" description="Helical" evidence="7">
    <location>
        <begin position="187"/>
        <end position="206"/>
    </location>
</feature>
<proteinExistence type="predicted"/>
<dbReference type="InterPro" id="IPR027469">
    <property type="entry name" value="Cation_efflux_TMD_sf"/>
</dbReference>
<comment type="subcellular location">
    <subcellularLocation>
        <location evidence="1">Membrane</location>
        <topology evidence="1">Multi-pass membrane protein</topology>
    </subcellularLocation>
</comment>
<evidence type="ECO:0000256" key="6">
    <source>
        <dbReference type="SAM" id="MobiDB-lite"/>
    </source>
</evidence>
<organism evidence="9 10">
    <name type="scientific">Actinokineospora diospyrosa</name>
    <dbReference type="NCBI Taxonomy" id="103728"/>
    <lineage>
        <taxon>Bacteria</taxon>
        <taxon>Bacillati</taxon>
        <taxon>Actinomycetota</taxon>
        <taxon>Actinomycetes</taxon>
        <taxon>Pseudonocardiales</taxon>
        <taxon>Pseudonocardiaceae</taxon>
        <taxon>Actinokineospora</taxon>
    </lineage>
</organism>
<dbReference type="SUPFAM" id="SSF161111">
    <property type="entry name" value="Cation efflux protein transmembrane domain-like"/>
    <property type="match status" value="1"/>
</dbReference>
<feature type="compositionally biased region" description="Basic and acidic residues" evidence="6">
    <location>
        <begin position="1"/>
        <end position="16"/>
    </location>
</feature>
<dbReference type="InterPro" id="IPR040177">
    <property type="entry name" value="SLC30A9"/>
</dbReference>
<evidence type="ECO:0000313" key="9">
    <source>
        <dbReference type="EMBL" id="MCP2273610.1"/>
    </source>
</evidence>
<protein>
    <submittedName>
        <fullName evidence="9">Cation diffusion facilitator family transporter</fullName>
    </submittedName>
</protein>
<feature type="transmembrane region" description="Helical" evidence="7">
    <location>
        <begin position="94"/>
        <end position="111"/>
    </location>
</feature>
<evidence type="ECO:0000256" key="4">
    <source>
        <dbReference type="ARBA" id="ARBA00022989"/>
    </source>
</evidence>
<keyword evidence="4 7" id="KW-1133">Transmembrane helix</keyword>
<evidence type="ECO:0000256" key="7">
    <source>
        <dbReference type="SAM" id="Phobius"/>
    </source>
</evidence>
<evidence type="ECO:0000256" key="2">
    <source>
        <dbReference type="ARBA" id="ARBA00022448"/>
    </source>
</evidence>
<dbReference type="SUPFAM" id="SSF160240">
    <property type="entry name" value="Cation efflux protein cytoplasmic domain-like"/>
    <property type="match status" value="1"/>
</dbReference>
<feature type="transmembrane region" description="Helical" evidence="7">
    <location>
        <begin position="131"/>
        <end position="149"/>
    </location>
</feature>
<dbReference type="Gene3D" id="1.20.1510.10">
    <property type="entry name" value="Cation efflux protein transmembrane domain"/>
    <property type="match status" value="1"/>
</dbReference>
<dbReference type="EMBL" id="JAMTCO010000017">
    <property type="protein sequence ID" value="MCP2273610.1"/>
    <property type="molecule type" value="Genomic_DNA"/>
</dbReference>
<dbReference type="Proteomes" id="UP001205185">
    <property type="component" value="Unassembled WGS sequence"/>
</dbReference>
<keyword evidence="5 7" id="KW-0472">Membrane</keyword>
<keyword evidence="3 7" id="KW-0812">Transmembrane</keyword>
<keyword evidence="2" id="KW-0813">Transport</keyword>
<evidence type="ECO:0000256" key="5">
    <source>
        <dbReference type="ARBA" id="ARBA00023136"/>
    </source>
</evidence>
<accession>A0ABT1ILS8</accession>
<dbReference type="InterPro" id="IPR036837">
    <property type="entry name" value="Cation_efflux_CTD_sf"/>
</dbReference>
<feature type="transmembrane region" description="Helical" evidence="7">
    <location>
        <begin position="212"/>
        <end position="230"/>
    </location>
</feature>
<feature type="transmembrane region" description="Helical" evidence="7">
    <location>
        <begin position="25"/>
        <end position="51"/>
    </location>
</feature>
<evidence type="ECO:0000259" key="8">
    <source>
        <dbReference type="Pfam" id="PF01545"/>
    </source>
</evidence>
<evidence type="ECO:0000313" key="10">
    <source>
        <dbReference type="Proteomes" id="UP001205185"/>
    </source>
</evidence>
<sequence>MAQDERSHSGGAKGEKPSTGGESTLTVVLAGSVNLLIAVLKLVAGLITGSAAMLSEAVHSVADTITEVLLLTALKVSRRPADRTHPFGYGKARYFWSLLAAVSIFASGSMFALYEGIATVFGEAEDQTSPVVAYIVLAVAFALESVSWAQALRQVRRDAADQGRTLRAQLRHSDDPTATTVFYEDSAALSGLLLAFAGVGLHHLTGDSVWDGIASIAIGLLLAGVAFLLGRANAALLIGRQAAPDLVYGVRDHLSAAPEVDAVVDLQTMLIGTDSVLVCARVDFDDTLTAGQLERVCVRLAAELRQAHPDVSEVFLEPVPRSDADLRAAVLARYGAQSARRSTVE</sequence>
<reference evidence="9 10" key="1">
    <citation type="submission" date="2022-06" db="EMBL/GenBank/DDBJ databases">
        <title>Genomic Encyclopedia of Archaeal and Bacterial Type Strains, Phase II (KMG-II): from individual species to whole genera.</title>
        <authorList>
            <person name="Goeker M."/>
        </authorList>
    </citation>
    <scope>NUCLEOTIDE SEQUENCE [LARGE SCALE GENOMIC DNA]</scope>
    <source>
        <strain evidence="9 10">DSM 44255</strain>
    </source>
</reference>
<dbReference type="RefSeq" id="WP_253890802.1">
    <property type="nucleotide sequence ID" value="NZ_BAAAVB010000004.1"/>
</dbReference>
<dbReference type="InterPro" id="IPR002524">
    <property type="entry name" value="Cation_efflux"/>
</dbReference>
<dbReference type="Pfam" id="PF01545">
    <property type="entry name" value="Cation_efflux"/>
    <property type="match status" value="1"/>
</dbReference>